<dbReference type="EMBL" id="CP132353">
    <property type="protein sequence ID" value="WLS80093.1"/>
    <property type="molecule type" value="Genomic_DNA"/>
</dbReference>
<keyword evidence="2" id="KW-0812">Transmembrane</keyword>
<evidence type="ECO:0000259" key="4">
    <source>
        <dbReference type="Pfam" id="PF12486"/>
    </source>
</evidence>
<dbReference type="Pfam" id="PF12486">
    <property type="entry name" value="VasL"/>
    <property type="match status" value="1"/>
</dbReference>
<keyword evidence="2" id="KW-1133">Transmembrane helix</keyword>
<evidence type="ECO:0000256" key="2">
    <source>
        <dbReference type="SAM" id="Phobius"/>
    </source>
</evidence>
<dbReference type="Pfam" id="PF06812">
    <property type="entry name" value="ImpA_N"/>
    <property type="match status" value="1"/>
</dbReference>
<keyword evidence="2" id="KW-0472">Membrane</keyword>
<dbReference type="InterPro" id="IPR010657">
    <property type="entry name" value="ImpA_N"/>
</dbReference>
<accession>A0AA50HRU1</accession>
<dbReference type="PANTHER" id="PTHR37024">
    <property type="entry name" value="TYPE VI SECRETION SYSTEM DUF2094 AND IMPA-RELATED DOMAIN PROTEIN"/>
    <property type="match status" value="1"/>
</dbReference>
<feature type="region of interest" description="Disordered" evidence="1">
    <location>
        <begin position="175"/>
        <end position="206"/>
    </location>
</feature>
<feature type="transmembrane region" description="Helical" evidence="2">
    <location>
        <begin position="250"/>
        <end position="271"/>
    </location>
</feature>
<evidence type="ECO:0000256" key="1">
    <source>
        <dbReference type="SAM" id="MobiDB-lite"/>
    </source>
</evidence>
<evidence type="ECO:0000259" key="3">
    <source>
        <dbReference type="Pfam" id="PF06812"/>
    </source>
</evidence>
<evidence type="ECO:0000313" key="6">
    <source>
        <dbReference type="Proteomes" id="UP001228139"/>
    </source>
</evidence>
<name>A0AA50HRU1_9GAMM</name>
<feature type="domain" description="ImpA C-terminal" evidence="4">
    <location>
        <begin position="314"/>
        <end position="457"/>
    </location>
</feature>
<keyword evidence="6" id="KW-1185">Reference proteome</keyword>
<organism evidence="5 6">
    <name type="scientific">Erwinia pyri</name>
    <dbReference type="NCBI Taxonomy" id="3062598"/>
    <lineage>
        <taxon>Bacteria</taxon>
        <taxon>Pseudomonadati</taxon>
        <taxon>Pseudomonadota</taxon>
        <taxon>Gammaproteobacteria</taxon>
        <taxon>Enterobacterales</taxon>
        <taxon>Erwiniaceae</taxon>
        <taxon>Erwinia</taxon>
    </lineage>
</organism>
<dbReference type="PANTHER" id="PTHR37024:SF5">
    <property type="entry name" value="IMPA N-TERMINAL DOMAIN-CONTAINING PROTEIN"/>
    <property type="match status" value="1"/>
</dbReference>
<dbReference type="InterPro" id="IPR021069">
    <property type="entry name" value="ImpA_C"/>
</dbReference>
<sequence length="478" mass="53025">MNDTSPRKIKTGNDPRKLPDYAALRDELTKLSHPARPDVNWRFAETLCLSLFEQNGVELQSAAWYTLARMQLAGWSGLNEGLAVLEALISHHWSTLWPQPLQVRMRILATLSQRIQQVMRTLPLNKGDLSQLYLAQQHFTRLERALQRLELKHLSQFDTLLGLADSKIARLENGDGVSGSDAALQSASVTPAGARNDRETTADSLSAMPVPQKIEPASTVKSLHRAEPEHQTFKEGLTSIPASVKTWRSFAAGVCTMLLLSVATVGGWYLLHRPDPLQSQLAASLAPLPAVLTPAQLAMLRQQSSPPQTFITATQQRLAYLEQLPPDWHIDYGRQLAEQAQALWPEQAHPLIVAWQQQLIAAALPVEAMNGWHQGMAKLRQLSERLNGLDEQKGKYITVSELKSVVFSTMASFDHAIPAEEQLRALSLTPAGQALPVATKTQVEMHLQQLIARYVLLKQAGVQHPQTQQKTADEGERN</sequence>
<dbReference type="AlphaFoldDB" id="A0AA50HRU1"/>
<dbReference type="RefSeq" id="WP_306211456.1">
    <property type="nucleotide sequence ID" value="NZ_CP132353.1"/>
</dbReference>
<dbReference type="KEGG" id="epi:Q3V30_06315"/>
<protein>
    <submittedName>
        <fullName evidence="5">VasL domain-containing protein</fullName>
    </submittedName>
</protein>
<reference evidence="5 6" key="1">
    <citation type="submission" date="2023-07" db="EMBL/GenBank/DDBJ databases">
        <title>Pathogenic bacteria of pear tree diseases.</title>
        <authorList>
            <person name="Zhang Z."/>
            <person name="He L."/>
            <person name="Huang R."/>
        </authorList>
    </citation>
    <scope>NUCLEOTIDE SEQUENCE [LARGE SCALE GENOMIC DNA]</scope>
    <source>
        <strain evidence="5 6">DE2</strain>
    </source>
</reference>
<proteinExistence type="predicted"/>
<evidence type="ECO:0000313" key="5">
    <source>
        <dbReference type="EMBL" id="WLS80093.1"/>
    </source>
</evidence>
<feature type="domain" description="ImpA N-terminal" evidence="3">
    <location>
        <begin position="10"/>
        <end position="112"/>
    </location>
</feature>
<gene>
    <name evidence="5" type="ORF">Q3V30_06315</name>
</gene>
<dbReference type="Proteomes" id="UP001228139">
    <property type="component" value="Chromosome"/>
</dbReference>